<organism evidence="1 2">
    <name type="scientific">Pluteus cervinus</name>
    <dbReference type="NCBI Taxonomy" id="181527"/>
    <lineage>
        <taxon>Eukaryota</taxon>
        <taxon>Fungi</taxon>
        <taxon>Dikarya</taxon>
        <taxon>Basidiomycota</taxon>
        <taxon>Agaricomycotina</taxon>
        <taxon>Agaricomycetes</taxon>
        <taxon>Agaricomycetidae</taxon>
        <taxon>Agaricales</taxon>
        <taxon>Pluteineae</taxon>
        <taxon>Pluteaceae</taxon>
        <taxon>Pluteus</taxon>
    </lineage>
</organism>
<accession>A0ACD3AH71</accession>
<evidence type="ECO:0000313" key="2">
    <source>
        <dbReference type="Proteomes" id="UP000308600"/>
    </source>
</evidence>
<dbReference type="Proteomes" id="UP000308600">
    <property type="component" value="Unassembled WGS sequence"/>
</dbReference>
<keyword evidence="2" id="KW-1185">Reference proteome</keyword>
<protein>
    <submittedName>
        <fullName evidence="1">Alcohol oxidase</fullName>
    </submittedName>
</protein>
<proteinExistence type="predicted"/>
<gene>
    <name evidence="1" type="ORF">BDN72DRAFT_774226</name>
</gene>
<evidence type="ECO:0000313" key="1">
    <source>
        <dbReference type="EMBL" id="TFK64709.1"/>
    </source>
</evidence>
<sequence>MHSPVSLRHLLLSSVFVAPVLSAIFTNPNQLPCDTYDYVIIGGGTAGSVIANRLTEINSNKVLVLEAGPTDEGIIAATVPLLGPSLVPDTIYDWNYTTSAQPGLNGRTIKYNRGRLLGGSSTVNFMVYTRGSIDDFKKYASISGDEGWNWANMQKYITKHEKFMQPIDGLSTVGEYDPAVHPTNGVLGVSLPSDLTPLDSHLLNAIKEQSAEFPFNLDYNDGSVLGMGWVQSSIGDGVRSSSSSSYLHPVTSRPNLHVLVNAQVTKLLRTGTVGGKPSFHSVQFSTGPGGHSYTIKATKEIVLSAGTIGTPTILQLSGIGDSAQLQAVGIPPIVDLPSVGKNLTDHVILPNPFLVSGATYDSVFRNPAEFNASMLEWQTSKTGPLANGAANQLGFFRIPSNNTIFKKVQDPSHGPNSSHYEFIFSPFWVVPNVPTPPTGNFMSIASCLVAPTSRGFTRLASSSPWIAPIINPNFLSSDFDLTVLRESVKSFQRLMSAKAWNGYLIGPYGDLANLHTDALIDAYIRAQASTVYHPISTASMSPANAPWGVVTPDLKLKKVEGIRIVDASVLPAPPNGHTQAPVYLFAERAADLIKSSH</sequence>
<name>A0ACD3AH71_9AGAR</name>
<dbReference type="EMBL" id="ML208464">
    <property type="protein sequence ID" value="TFK64709.1"/>
    <property type="molecule type" value="Genomic_DNA"/>
</dbReference>
<reference evidence="1 2" key="1">
    <citation type="journal article" date="2019" name="Nat. Ecol. Evol.">
        <title>Megaphylogeny resolves global patterns of mushroom evolution.</title>
        <authorList>
            <person name="Varga T."/>
            <person name="Krizsan K."/>
            <person name="Foldi C."/>
            <person name="Dima B."/>
            <person name="Sanchez-Garcia M."/>
            <person name="Sanchez-Ramirez S."/>
            <person name="Szollosi G.J."/>
            <person name="Szarkandi J.G."/>
            <person name="Papp V."/>
            <person name="Albert L."/>
            <person name="Andreopoulos W."/>
            <person name="Angelini C."/>
            <person name="Antonin V."/>
            <person name="Barry K.W."/>
            <person name="Bougher N.L."/>
            <person name="Buchanan P."/>
            <person name="Buyck B."/>
            <person name="Bense V."/>
            <person name="Catcheside P."/>
            <person name="Chovatia M."/>
            <person name="Cooper J."/>
            <person name="Damon W."/>
            <person name="Desjardin D."/>
            <person name="Finy P."/>
            <person name="Geml J."/>
            <person name="Haridas S."/>
            <person name="Hughes K."/>
            <person name="Justo A."/>
            <person name="Karasinski D."/>
            <person name="Kautmanova I."/>
            <person name="Kiss B."/>
            <person name="Kocsube S."/>
            <person name="Kotiranta H."/>
            <person name="LaButti K.M."/>
            <person name="Lechner B.E."/>
            <person name="Liimatainen K."/>
            <person name="Lipzen A."/>
            <person name="Lukacs Z."/>
            <person name="Mihaltcheva S."/>
            <person name="Morgado L.N."/>
            <person name="Niskanen T."/>
            <person name="Noordeloos M.E."/>
            <person name="Ohm R.A."/>
            <person name="Ortiz-Santana B."/>
            <person name="Ovrebo C."/>
            <person name="Racz N."/>
            <person name="Riley R."/>
            <person name="Savchenko A."/>
            <person name="Shiryaev A."/>
            <person name="Soop K."/>
            <person name="Spirin V."/>
            <person name="Szebenyi C."/>
            <person name="Tomsovsky M."/>
            <person name="Tulloss R.E."/>
            <person name="Uehling J."/>
            <person name="Grigoriev I.V."/>
            <person name="Vagvolgyi C."/>
            <person name="Papp T."/>
            <person name="Martin F.M."/>
            <person name="Miettinen O."/>
            <person name="Hibbett D.S."/>
            <person name="Nagy L.G."/>
        </authorList>
    </citation>
    <scope>NUCLEOTIDE SEQUENCE [LARGE SCALE GENOMIC DNA]</scope>
    <source>
        <strain evidence="1 2">NL-1719</strain>
    </source>
</reference>